<evidence type="ECO:0000313" key="13">
    <source>
        <dbReference type="Proteomes" id="UP000070133"/>
    </source>
</evidence>
<feature type="compositionally biased region" description="Basic residues" evidence="10">
    <location>
        <begin position="1"/>
        <end position="11"/>
    </location>
</feature>
<dbReference type="PANTHER" id="PTHR46179:SF13">
    <property type="entry name" value="C2H2-TYPE DOMAIN-CONTAINING PROTEIN"/>
    <property type="match status" value="1"/>
</dbReference>
<dbReference type="Pfam" id="PF00096">
    <property type="entry name" value="zf-C2H2"/>
    <property type="match status" value="3"/>
</dbReference>
<dbReference type="STRING" id="321146.A0A139HUP0"/>
<dbReference type="PROSITE" id="PS50157">
    <property type="entry name" value="ZINC_FINGER_C2H2_2"/>
    <property type="match status" value="6"/>
</dbReference>
<evidence type="ECO:0000256" key="1">
    <source>
        <dbReference type="ARBA" id="ARBA00004123"/>
    </source>
</evidence>
<feature type="domain" description="C2H2-type" evidence="11">
    <location>
        <begin position="338"/>
        <end position="366"/>
    </location>
</feature>
<dbReference type="Gene3D" id="3.30.160.60">
    <property type="entry name" value="Classic Zinc Finger"/>
    <property type="match status" value="5"/>
</dbReference>
<dbReference type="PANTHER" id="PTHR46179">
    <property type="entry name" value="ZINC FINGER PROTEIN"/>
    <property type="match status" value="1"/>
</dbReference>
<dbReference type="InterPro" id="IPR036236">
    <property type="entry name" value="Znf_C2H2_sf"/>
</dbReference>
<reference evidence="12 13" key="1">
    <citation type="submission" date="2015-07" db="EMBL/GenBank/DDBJ databases">
        <title>Comparative genomics of the Sigatoka disease complex on banana suggests a link between parallel evolutionary changes in Pseudocercospora fijiensis and Pseudocercospora eumusae and increased virulence on the banana host.</title>
        <authorList>
            <person name="Chang T.-C."/>
            <person name="Salvucci A."/>
            <person name="Crous P.W."/>
            <person name="Stergiopoulos I."/>
        </authorList>
    </citation>
    <scope>NUCLEOTIDE SEQUENCE [LARGE SCALE GENOMIC DNA]</scope>
    <source>
        <strain evidence="12 13">CBS 114824</strain>
    </source>
</reference>
<proteinExistence type="predicted"/>
<dbReference type="FunFam" id="3.30.160.60:FF:000072">
    <property type="entry name" value="zinc finger protein 143 isoform X1"/>
    <property type="match status" value="1"/>
</dbReference>
<keyword evidence="3" id="KW-0677">Repeat</keyword>
<keyword evidence="5" id="KW-0862">Zinc</keyword>
<dbReference type="InterPro" id="IPR013087">
    <property type="entry name" value="Znf_C2H2_type"/>
</dbReference>
<keyword evidence="2" id="KW-0479">Metal-binding</keyword>
<feature type="domain" description="C2H2-type" evidence="11">
    <location>
        <begin position="191"/>
        <end position="221"/>
    </location>
</feature>
<feature type="region of interest" description="Disordered" evidence="10">
    <location>
        <begin position="1"/>
        <end position="23"/>
    </location>
</feature>
<evidence type="ECO:0000256" key="8">
    <source>
        <dbReference type="ARBA" id="ARBA00023242"/>
    </source>
</evidence>
<evidence type="ECO:0000256" key="7">
    <source>
        <dbReference type="ARBA" id="ARBA00023163"/>
    </source>
</evidence>
<comment type="subcellular location">
    <subcellularLocation>
        <location evidence="1">Nucleus</location>
    </subcellularLocation>
</comment>
<dbReference type="OrthoDB" id="4748970at2759"/>
<evidence type="ECO:0000256" key="3">
    <source>
        <dbReference type="ARBA" id="ARBA00022737"/>
    </source>
</evidence>
<organism evidence="12 13">
    <name type="scientific">Pseudocercospora eumusae</name>
    <dbReference type="NCBI Taxonomy" id="321146"/>
    <lineage>
        <taxon>Eukaryota</taxon>
        <taxon>Fungi</taxon>
        <taxon>Dikarya</taxon>
        <taxon>Ascomycota</taxon>
        <taxon>Pezizomycotina</taxon>
        <taxon>Dothideomycetes</taxon>
        <taxon>Dothideomycetidae</taxon>
        <taxon>Mycosphaerellales</taxon>
        <taxon>Mycosphaerellaceae</taxon>
        <taxon>Pseudocercospora</taxon>
    </lineage>
</organism>
<comment type="caution">
    <text evidence="12">The sequence shown here is derived from an EMBL/GenBank/DDBJ whole genome shotgun (WGS) entry which is preliminary data.</text>
</comment>
<feature type="domain" description="C2H2-type" evidence="11">
    <location>
        <begin position="91"/>
        <end position="120"/>
    </location>
</feature>
<keyword evidence="13" id="KW-1185">Reference proteome</keyword>
<gene>
    <name evidence="12" type="ORF">AC578_1318</name>
</gene>
<dbReference type="GO" id="GO:0005634">
    <property type="term" value="C:nucleus"/>
    <property type="evidence" value="ECO:0007669"/>
    <property type="project" value="UniProtKB-SubCell"/>
</dbReference>
<dbReference type="EMBL" id="LFZN01000008">
    <property type="protein sequence ID" value="KXT06185.1"/>
    <property type="molecule type" value="Genomic_DNA"/>
</dbReference>
<evidence type="ECO:0000256" key="9">
    <source>
        <dbReference type="PROSITE-ProRule" id="PRU00042"/>
    </source>
</evidence>
<feature type="domain" description="C2H2-type" evidence="11">
    <location>
        <begin position="222"/>
        <end position="257"/>
    </location>
</feature>
<dbReference type="SUPFAM" id="SSF57667">
    <property type="entry name" value="beta-beta-alpha zinc fingers"/>
    <property type="match status" value="2"/>
</dbReference>
<evidence type="ECO:0000313" key="12">
    <source>
        <dbReference type="EMBL" id="KXT06185.1"/>
    </source>
</evidence>
<dbReference type="Proteomes" id="UP000070133">
    <property type="component" value="Unassembled WGS sequence"/>
</dbReference>
<keyword evidence="4 9" id="KW-0863">Zinc-finger</keyword>
<feature type="domain" description="C2H2-type" evidence="11">
    <location>
        <begin position="151"/>
        <end position="190"/>
    </location>
</feature>
<evidence type="ECO:0000256" key="2">
    <source>
        <dbReference type="ARBA" id="ARBA00022723"/>
    </source>
</evidence>
<sequence>MAHNSAKRKRGSPISTPLGELHVDISPRKKRVRYDDNIDDASSYAASDVPSFAGSDFAATATATATIADTETPLTEASSARSKSQPRAKRYACSFEGCTKAFDRPVRLQAHINTHTGERPYACAEDGCDKSFYKLEHLNRHVKDRHGSSTFICEYKVYNDQTHSRAPCGLTFPSATKLKRHIARHQGKEETTCSWEGCGKVFRKQDTLQRHIKKDHLGEESYLCKRELPDGEVCGQAFATPGQLRGHEARVHEAPKYWCEICTMAGQPPIEQLMPIGNELDVEFLPTEEDLVDQDLDQDMFNSLTLNEPKPAQTPIAHIVSFPTYHDLQRHNTLVHPPTCTQCGKKCRSAKDLSAHMDIVHSGDPDVAAAAKPPKKHVCPYEGCVRSSLDFGFTKKGNVDQHIKSAHTKEKKFVCGEFDLGNCNKVEGWNGIGCGLAVVTKQALIGHVRTQHMGLKPTNLKSKGAKKDQKKIVPKTEMDQNDVEMEDIPAAPEDDKTLSLITGYGYEQRRPFACLLAPSCGCQMRFTKEHELGYHMEMTHGWHVDDIEEALNDPDIHAEDTDVADEIMKRRLEIEMQASFVDQGLQPMQA</sequence>
<dbReference type="PROSITE" id="PS00028">
    <property type="entry name" value="ZINC_FINGER_C2H2_1"/>
    <property type="match status" value="4"/>
</dbReference>
<name>A0A139HUP0_9PEZI</name>
<dbReference type="SMART" id="SM00355">
    <property type="entry name" value="ZnF_C2H2"/>
    <property type="match status" value="8"/>
</dbReference>
<evidence type="ECO:0000256" key="6">
    <source>
        <dbReference type="ARBA" id="ARBA00023015"/>
    </source>
</evidence>
<dbReference type="GO" id="GO:0008270">
    <property type="term" value="F:zinc ion binding"/>
    <property type="evidence" value="ECO:0007669"/>
    <property type="project" value="UniProtKB-KW"/>
</dbReference>
<dbReference type="InterPro" id="IPR051061">
    <property type="entry name" value="Zinc_finger_trans_reg"/>
</dbReference>
<dbReference type="GO" id="GO:0000978">
    <property type="term" value="F:RNA polymerase II cis-regulatory region sequence-specific DNA binding"/>
    <property type="evidence" value="ECO:0007669"/>
    <property type="project" value="UniProtKB-ARBA"/>
</dbReference>
<dbReference type="GO" id="GO:0000981">
    <property type="term" value="F:DNA-binding transcription factor activity, RNA polymerase II-specific"/>
    <property type="evidence" value="ECO:0007669"/>
    <property type="project" value="UniProtKB-ARBA"/>
</dbReference>
<protein>
    <recommendedName>
        <fullName evidence="11">C2H2-type domain-containing protein</fullName>
    </recommendedName>
</protein>
<keyword evidence="8" id="KW-0539">Nucleus</keyword>
<evidence type="ECO:0000256" key="5">
    <source>
        <dbReference type="ARBA" id="ARBA00022833"/>
    </source>
</evidence>
<accession>A0A139HUP0</accession>
<evidence type="ECO:0000259" key="11">
    <source>
        <dbReference type="PROSITE" id="PS50157"/>
    </source>
</evidence>
<keyword evidence="6" id="KW-0805">Transcription regulation</keyword>
<evidence type="ECO:0000256" key="4">
    <source>
        <dbReference type="ARBA" id="ARBA00022771"/>
    </source>
</evidence>
<keyword evidence="7" id="KW-0804">Transcription</keyword>
<evidence type="ECO:0000256" key="10">
    <source>
        <dbReference type="SAM" id="MobiDB-lite"/>
    </source>
</evidence>
<feature type="domain" description="C2H2-type" evidence="11">
    <location>
        <begin position="121"/>
        <end position="151"/>
    </location>
</feature>
<dbReference type="AlphaFoldDB" id="A0A139HUP0"/>